<evidence type="ECO:0000313" key="2">
    <source>
        <dbReference type="Proteomes" id="UP000765509"/>
    </source>
</evidence>
<keyword evidence="2" id="KW-1185">Reference proteome</keyword>
<evidence type="ECO:0000313" key="1">
    <source>
        <dbReference type="EMBL" id="MBW0512356.1"/>
    </source>
</evidence>
<proteinExistence type="predicted"/>
<name>A0A9Q3DXM6_9BASI</name>
<comment type="caution">
    <text evidence="1">The sequence shown here is derived from an EMBL/GenBank/DDBJ whole genome shotgun (WGS) entry which is preliminary data.</text>
</comment>
<dbReference type="AlphaFoldDB" id="A0A9Q3DXM6"/>
<dbReference type="OrthoDB" id="10071381at2759"/>
<reference evidence="1" key="1">
    <citation type="submission" date="2021-03" db="EMBL/GenBank/DDBJ databases">
        <title>Draft genome sequence of rust myrtle Austropuccinia psidii MF-1, a brazilian biotype.</title>
        <authorList>
            <person name="Quecine M.C."/>
            <person name="Pachon D.M.R."/>
            <person name="Bonatelli M.L."/>
            <person name="Correr F.H."/>
            <person name="Franceschini L.M."/>
            <person name="Leite T.F."/>
            <person name="Margarido G.R.A."/>
            <person name="Almeida C.A."/>
            <person name="Ferrarezi J.A."/>
            <person name="Labate C.A."/>
        </authorList>
    </citation>
    <scope>NUCLEOTIDE SEQUENCE</scope>
    <source>
        <strain evidence="1">MF-1</strain>
    </source>
</reference>
<dbReference type="Proteomes" id="UP000765509">
    <property type="component" value="Unassembled WGS sequence"/>
</dbReference>
<organism evidence="1 2">
    <name type="scientific">Austropuccinia psidii MF-1</name>
    <dbReference type="NCBI Taxonomy" id="1389203"/>
    <lineage>
        <taxon>Eukaryota</taxon>
        <taxon>Fungi</taxon>
        <taxon>Dikarya</taxon>
        <taxon>Basidiomycota</taxon>
        <taxon>Pucciniomycotina</taxon>
        <taxon>Pucciniomycetes</taxon>
        <taxon>Pucciniales</taxon>
        <taxon>Sphaerophragmiaceae</taxon>
        <taxon>Austropuccinia</taxon>
    </lineage>
</organism>
<dbReference type="EMBL" id="AVOT02022752">
    <property type="protein sequence ID" value="MBW0512356.1"/>
    <property type="molecule type" value="Genomic_DNA"/>
</dbReference>
<accession>A0A9Q3DXM6</accession>
<sequence length="471" mass="52975">MTVDLGILPQNHLNSQNLTQEYRLNSHKFHNFPQESEIGRGQTKRERLNSALDDGRSFIDGERMIEAEVKDAFPIESEGQFELEPPSKFDHRFLDSEHELESLGPLNVTFTQQPMGPKRKLEAVGDLPRRKMNKVLIDPITTLSAEELTSMRNSYRVERLRRVDKQQSRRLGQKLQALTKTLVYEAPPYLKARDLRLLWNACVRVPSFQVEQGPKTAFKDHGAMENEVNGLQSARGSVGEGLGATDWLHLQDQLSGSETSSLGSSEVNDPAPWLNFGLGEPPERIEEIHEQVMGRHRAPSYESSGLGGDVESRFPWNRRSTLANRASAGAYESDFERPGYFEMGGIESSAVQSASRLQRETPVKLGRRSSLMSFNEPARLFSTPQLKKSEVESKQEIDLDTRNFIAWSQAQISDPRDFLFSDLAPVASTTSSIATQTFTKVLSLAHQGLAKVIEQDEPYGEIRLQILAPRP</sequence>
<protein>
    <recommendedName>
        <fullName evidence="3">Rad21/Rec8-like protein C-terminal eukaryotic domain-containing protein</fullName>
    </recommendedName>
</protein>
<gene>
    <name evidence="1" type="ORF">O181_052071</name>
</gene>
<evidence type="ECO:0008006" key="3">
    <source>
        <dbReference type="Google" id="ProtNLM"/>
    </source>
</evidence>